<reference evidence="1 2" key="1">
    <citation type="submission" date="2020-04" db="EMBL/GenBank/DDBJ databases">
        <title>Perkinsus chesapeaki whole genome sequence.</title>
        <authorList>
            <person name="Bogema D.R."/>
        </authorList>
    </citation>
    <scope>NUCLEOTIDE SEQUENCE [LARGE SCALE GENOMIC DNA]</scope>
    <source>
        <strain evidence="1">ATCC PRA-425</strain>
    </source>
</reference>
<proteinExistence type="predicted"/>
<dbReference type="EMBL" id="JAAPAO010000253">
    <property type="protein sequence ID" value="KAF4665719.1"/>
    <property type="molecule type" value="Genomic_DNA"/>
</dbReference>
<sequence>MRGWKRTQYRHGRMATSAITHTLRVDGATDTNLPRVSPSSKRHSTVVKMMSVEDATDRRLHRVARYSKQVKAIGRLCDDELKKTGTLLRQLSDVQKEFTVENSRMERRLKSMPFIVEDGKQDFLTQSRLTDLNRYYYRQPAYAIMGRQASIFNMYPYSDAIRQRYRL</sequence>
<protein>
    <submittedName>
        <fullName evidence="1">Uncharacterized protein</fullName>
    </submittedName>
</protein>
<evidence type="ECO:0000313" key="2">
    <source>
        <dbReference type="Proteomes" id="UP000591131"/>
    </source>
</evidence>
<gene>
    <name evidence="1" type="ORF">FOL47_004459</name>
</gene>
<evidence type="ECO:0000313" key="1">
    <source>
        <dbReference type="EMBL" id="KAF4665719.1"/>
    </source>
</evidence>
<dbReference type="AlphaFoldDB" id="A0A7J6M2G0"/>
<dbReference type="Proteomes" id="UP000591131">
    <property type="component" value="Unassembled WGS sequence"/>
</dbReference>
<dbReference type="OrthoDB" id="10559661at2759"/>
<keyword evidence="2" id="KW-1185">Reference proteome</keyword>
<comment type="caution">
    <text evidence="1">The sequence shown here is derived from an EMBL/GenBank/DDBJ whole genome shotgun (WGS) entry which is preliminary data.</text>
</comment>
<accession>A0A7J6M2G0</accession>
<name>A0A7J6M2G0_PERCH</name>
<organism evidence="1 2">
    <name type="scientific">Perkinsus chesapeaki</name>
    <name type="common">Clam parasite</name>
    <name type="synonym">Perkinsus andrewsi</name>
    <dbReference type="NCBI Taxonomy" id="330153"/>
    <lineage>
        <taxon>Eukaryota</taxon>
        <taxon>Sar</taxon>
        <taxon>Alveolata</taxon>
        <taxon>Perkinsozoa</taxon>
        <taxon>Perkinsea</taxon>
        <taxon>Perkinsida</taxon>
        <taxon>Perkinsidae</taxon>
        <taxon>Perkinsus</taxon>
    </lineage>
</organism>